<dbReference type="InterPro" id="IPR002831">
    <property type="entry name" value="Tscrpt_reg_TrmB_N"/>
</dbReference>
<organism evidence="5 6">
    <name type="scientific">Nitrososphaera gargensis (strain Ga9.2)</name>
    <dbReference type="NCBI Taxonomy" id="1237085"/>
    <lineage>
        <taxon>Archaea</taxon>
        <taxon>Nitrososphaerota</taxon>
        <taxon>Nitrososphaeria</taxon>
        <taxon>Nitrososphaerales</taxon>
        <taxon>Nitrososphaeraceae</taxon>
        <taxon>Nitrososphaera</taxon>
    </lineage>
</organism>
<dbReference type="RefSeq" id="WP_015018940.1">
    <property type="nucleotide sequence ID" value="NC_018719.1"/>
</dbReference>
<sequence>MSISDRSRKAMENLGLTSYEIRVYLSLLDSGAMTAADISKKSGVPYSKIYEVLNSLEEKGWLESDSSRPQKFFPKSPSSALEAMRMRHENNFRESQSTIVNELMPMYTKSGMKERPEIWVARGVFNIVAKVNEIVQNARQELLVALPFVAVDVAKPLQPVLRTLHDKGVKIHILASAKITPETIKALSRVAEVRLKDGLFGGGVIGDGKQVVLLLGEGTGDGGSFEPIAIWADHAGLAGFAKGYFQYLWEDSAEKKKSKKRRYMRRDKVNRVWREQIARGDCRCKEKANRLRGRAFCRHGRVRARRDVPEGHMVHPRKRRGSQGKLDSQAP</sequence>
<dbReference type="CDD" id="cd09124">
    <property type="entry name" value="PLDc_like_TrmB_middle"/>
    <property type="match status" value="1"/>
</dbReference>
<dbReference type="PATRIC" id="fig|1237085.11.peg.1431"/>
<feature type="domain" description="Transcription regulator TrmB N-terminal" evidence="3">
    <location>
        <begin position="11"/>
        <end position="77"/>
    </location>
</feature>
<dbReference type="GeneID" id="13797726"/>
<reference evidence="5 6" key="1">
    <citation type="journal article" date="2012" name="Environ. Microbiol.">
        <title>The genome of the ammonia-oxidizing Candidatus Nitrososphaera gargensis: insights into metabolic versatility and environmental adaptations.</title>
        <authorList>
            <person name="Spang A."/>
            <person name="Poehlein A."/>
            <person name="Offre P."/>
            <person name="Zumbragel S."/>
            <person name="Haider S."/>
            <person name="Rychlik N."/>
            <person name="Nowka B."/>
            <person name="Schmeisser C."/>
            <person name="Lebedeva E.V."/>
            <person name="Rattei T."/>
            <person name="Bohm C."/>
            <person name="Schmid M."/>
            <person name="Galushko A."/>
            <person name="Hatzenpichler R."/>
            <person name="Weinmaier T."/>
            <person name="Daniel R."/>
            <person name="Schleper C."/>
            <person name="Spieck E."/>
            <person name="Streit W."/>
            <person name="Wagner M."/>
        </authorList>
    </citation>
    <scope>NUCLEOTIDE SEQUENCE [LARGE SCALE GENOMIC DNA]</scope>
    <source>
        <strain evidence="6">Ga9.2</strain>
    </source>
</reference>
<feature type="region of interest" description="Disordered" evidence="2">
    <location>
        <begin position="307"/>
        <end position="331"/>
    </location>
</feature>
<keyword evidence="6" id="KW-1185">Reference proteome</keyword>
<dbReference type="InterPro" id="IPR021586">
    <property type="entry name" value="Tscrpt_reg_TrmB_C"/>
</dbReference>
<dbReference type="HOGENOM" id="CLU_072493_0_1_2"/>
<dbReference type="Gene3D" id="1.10.10.10">
    <property type="entry name" value="Winged helix-like DNA-binding domain superfamily/Winged helix DNA-binding domain"/>
    <property type="match status" value="1"/>
</dbReference>
<dbReference type="InParanoid" id="K0IHL6"/>
<dbReference type="AlphaFoldDB" id="K0IHL6"/>
<gene>
    <name evidence="5" type="ordered locus">Ngar_c14670</name>
</gene>
<dbReference type="BioCyc" id="CNIT1237085:G1324-1465-MONOMER"/>
<dbReference type="InterPro" id="IPR011991">
    <property type="entry name" value="ArsR-like_HTH"/>
</dbReference>
<evidence type="ECO:0000256" key="1">
    <source>
        <dbReference type="ARBA" id="ARBA00007287"/>
    </source>
</evidence>
<dbReference type="InterPro" id="IPR036390">
    <property type="entry name" value="WH_DNA-bd_sf"/>
</dbReference>
<accession>K0IHL6</accession>
<proteinExistence type="inferred from homology"/>
<dbReference type="STRING" id="1237085.Ngar_c14670"/>
<evidence type="ECO:0000313" key="5">
    <source>
        <dbReference type="EMBL" id="AFU58403.1"/>
    </source>
</evidence>
<protein>
    <recommendedName>
        <fullName evidence="7">Transcriptional regulator, TrmB</fullName>
    </recommendedName>
</protein>
<dbReference type="PANTHER" id="PTHR34293:SF1">
    <property type="entry name" value="HTH-TYPE TRANSCRIPTIONAL REGULATOR TRMBL2"/>
    <property type="match status" value="1"/>
</dbReference>
<dbReference type="Proteomes" id="UP000008037">
    <property type="component" value="Chromosome"/>
</dbReference>
<comment type="similarity">
    <text evidence="1">Belongs to the transcriptional regulator TrmB family.</text>
</comment>
<dbReference type="PANTHER" id="PTHR34293">
    <property type="entry name" value="HTH-TYPE TRANSCRIPTIONAL REGULATOR TRMBL2"/>
    <property type="match status" value="1"/>
</dbReference>
<feature type="domain" description="Transcription regulator TrmB C-terminal" evidence="4">
    <location>
        <begin position="117"/>
        <end position="263"/>
    </location>
</feature>
<evidence type="ECO:0000256" key="2">
    <source>
        <dbReference type="SAM" id="MobiDB-lite"/>
    </source>
</evidence>
<evidence type="ECO:0008006" key="7">
    <source>
        <dbReference type="Google" id="ProtNLM"/>
    </source>
</evidence>
<dbReference type="Pfam" id="PF11495">
    <property type="entry name" value="Regulator_TrmB"/>
    <property type="match status" value="1"/>
</dbReference>
<dbReference type="KEGG" id="nga:Ngar_c14670"/>
<name>K0IHL6_NITGG</name>
<dbReference type="InterPro" id="IPR051797">
    <property type="entry name" value="TrmB-like"/>
</dbReference>
<dbReference type="InterPro" id="IPR036388">
    <property type="entry name" value="WH-like_DNA-bd_sf"/>
</dbReference>
<evidence type="ECO:0000259" key="3">
    <source>
        <dbReference type="Pfam" id="PF01978"/>
    </source>
</evidence>
<dbReference type="EMBL" id="CP002408">
    <property type="protein sequence ID" value="AFU58403.1"/>
    <property type="molecule type" value="Genomic_DNA"/>
</dbReference>
<evidence type="ECO:0000259" key="4">
    <source>
        <dbReference type="Pfam" id="PF11495"/>
    </source>
</evidence>
<dbReference type="Pfam" id="PF01978">
    <property type="entry name" value="TrmB"/>
    <property type="match status" value="1"/>
</dbReference>
<evidence type="ECO:0000313" key="6">
    <source>
        <dbReference type="Proteomes" id="UP000008037"/>
    </source>
</evidence>
<dbReference type="SUPFAM" id="SSF46785">
    <property type="entry name" value="Winged helix' DNA-binding domain"/>
    <property type="match status" value="1"/>
</dbReference>
<dbReference type="CDD" id="cd00090">
    <property type="entry name" value="HTH_ARSR"/>
    <property type="match status" value="1"/>
</dbReference>